<keyword evidence="7" id="KW-0732">Signal</keyword>
<evidence type="ECO:0000313" key="10">
    <source>
        <dbReference type="Proteomes" id="UP000007801"/>
    </source>
</evidence>
<evidence type="ECO:0000256" key="4">
    <source>
        <dbReference type="ARBA" id="ARBA00024195"/>
    </source>
</evidence>
<dbReference type="Gene3D" id="2.40.10.10">
    <property type="entry name" value="Trypsin-like serine proteases"/>
    <property type="match status" value="1"/>
</dbReference>
<dbReference type="GO" id="GO:0006508">
    <property type="term" value="P:proteolysis"/>
    <property type="evidence" value="ECO:0007669"/>
    <property type="project" value="InterPro"/>
</dbReference>
<dbReference type="InterPro" id="IPR001254">
    <property type="entry name" value="Trypsin_dom"/>
</dbReference>
<dbReference type="PANTHER" id="PTHR24256">
    <property type="entry name" value="TRYPTASE-RELATED"/>
    <property type="match status" value="1"/>
</dbReference>
<dbReference type="InParanoid" id="B3MFU8"/>
<dbReference type="SUPFAM" id="SSF50494">
    <property type="entry name" value="Trypsin-like serine proteases"/>
    <property type="match status" value="1"/>
</dbReference>
<dbReference type="OMA" id="CCAVDQQ"/>
<dbReference type="CDD" id="cd00190">
    <property type="entry name" value="Tryp_SPc"/>
    <property type="match status" value="1"/>
</dbReference>
<dbReference type="Pfam" id="PF00089">
    <property type="entry name" value="Trypsin"/>
    <property type="match status" value="1"/>
</dbReference>
<evidence type="ECO:0000256" key="5">
    <source>
        <dbReference type="ARBA" id="ARBA00068096"/>
    </source>
</evidence>
<dbReference type="KEGG" id="dan:6495420"/>
<dbReference type="PhylomeDB" id="B3MFU8"/>
<dbReference type="SMART" id="SM00020">
    <property type="entry name" value="Tryp_SPc"/>
    <property type="match status" value="1"/>
</dbReference>
<feature type="chain" id="PRO_5002792653" description="Phenoloxidase-activating factor 2" evidence="7">
    <location>
        <begin position="22"/>
        <end position="448"/>
    </location>
</feature>
<dbReference type="EMBL" id="CH902619">
    <property type="protein sequence ID" value="EDV35630.1"/>
    <property type="molecule type" value="Genomic_DNA"/>
</dbReference>
<feature type="signal peptide" evidence="7">
    <location>
        <begin position="1"/>
        <end position="21"/>
    </location>
</feature>
<comment type="subcellular location">
    <subcellularLocation>
        <location evidence="1">Secreted</location>
    </subcellularLocation>
</comment>
<dbReference type="SMR" id="B3MFU8"/>
<gene>
    <name evidence="9" type="primary">Dana\GF12570</name>
    <name evidence="9" type="synonym">dana_GLEANR_12587</name>
    <name evidence="9" type="ORF">GF12570</name>
</gene>
<comment type="similarity">
    <text evidence="4">Belongs to the peptidase S1 family. CLIP subfamily.</text>
</comment>
<dbReference type="GO" id="GO:0004252">
    <property type="term" value="F:serine-type endopeptidase activity"/>
    <property type="evidence" value="ECO:0007669"/>
    <property type="project" value="InterPro"/>
</dbReference>
<dbReference type="OrthoDB" id="6261922at2759"/>
<name>B3MFU8_DROAN</name>
<evidence type="ECO:0000256" key="1">
    <source>
        <dbReference type="ARBA" id="ARBA00004613"/>
    </source>
</evidence>
<evidence type="ECO:0000256" key="7">
    <source>
        <dbReference type="SAM" id="SignalP"/>
    </source>
</evidence>
<accession>B3MFU8</accession>
<evidence type="ECO:0000256" key="2">
    <source>
        <dbReference type="ARBA" id="ARBA00022525"/>
    </source>
</evidence>
<evidence type="ECO:0000256" key="3">
    <source>
        <dbReference type="ARBA" id="ARBA00023157"/>
    </source>
</evidence>
<dbReference type="InterPro" id="IPR043504">
    <property type="entry name" value="Peptidase_S1_PA_chymotrypsin"/>
</dbReference>
<dbReference type="AlphaFoldDB" id="B3MFU8"/>
<feature type="domain" description="Peptidase S1" evidence="8">
    <location>
        <begin position="184"/>
        <end position="439"/>
    </location>
</feature>
<dbReference type="Proteomes" id="UP000007801">
    <property type="component" value="Unassembled WGS sequence"/>
</dbReference>
<proteinExistence type="inferred from homology"/>
<dbReference type="PRINTS" id="PR00722">
    <property type="entry name" value="CHYMOTRYPSIN"/>
</dbReference>
<protein>
    <recommendedName>
        <fullName evidence="5">Phenoloxidase-activating factor 2</fullName>
    </recommendedName>
    <alternativeName>
        <fullName evidence="6">Prophenoloxidase-activating factor II</fullName>
    </alternativeName>
</protein>
<dbReference type="PROSITE" id="PS50240">
    <property type="entry name" value="TRYPSIN_DOM"/>
    <property type="match status" value="1"/>
</dbReference>
<dbReference type="eggNOG" id="KOG3627">
    <property type="taxonomic scope" value="Eukaryota"/>
</dbReference>
<keyword evidence="3" id="KW-1015">Disulfide bond</keyword>
<dbReference type="HOGENOM" id="CLU_006842_0_3_1"/>
<dbReference type="GO" id="GO:0005576">
    <property type="term" value="C:extracellular region"/>
    <property type="evidence" value="ECO:0007669"/>
    <property type="project" value="UniProtKB-SubCell"/>
</dbReference>
<organism evidence="9 10">
    <name type="scientific">Drosophila ananassae</name>
    <name type="common">Fruit fly</name>
    <dbReference type="NCBI Taxonomy" id="7217"/>
    <lineage>
        <taxon>Eukaryota</taxon>
        <taxon>Metazoa</taxon>
        <taxon>Ecdysozoa</taxon>
        <taxon>Arthropoda</taxon>
        <taxon>Hexapoda</taxon>
        <taxon>Insecta</taxon>
        <taxon>Pterygota</taxon>
        <taxon>Neoptera</taxon>
        <taxon>Endopterygota</taxon>
        <taxon>Diptera</taxon>
        <taxon>Brachycera</taxon>
        <taxon>Muscomorpha</taxon>
        <taxon>Ephydroidea</taxon>
        <taxon>Drosophilidae</taxon>
        <taxon>Drosophila</taxon>
        <taxon>Sophophora</taxon>
    </lineage>
</organism>
<keyword evidence="9" id="KW-0378">Hydrolase</keyword>
<keyword evidence="2" id="KW-0964">Secreted</keyword>
<dbReference type="FunFam" id="2.40.10.10:FF:000038">
    <property type="entry name" value="Serine protease"/>
    <property type="match status" value="1"/>
</dbReference>
<evidence type="ECO:0000313" key="9">
    <source>
        <dbReference type="EMBL" id="EDV35630.1"/>
    </source>
</evidence>
<dbReference type="InterPro" id="IPR041515">
    <property type="entry name" value="PPAF-2-like_Clip"/>
</dbReference>
<dbReference type="FunCoup" id="B3MFU8">
    <property type="interactions" value="16"/>
</dbReference>
<dbReference type="GeneID" id="6495420"/>
<dbReference type="InterPro" id="IPR051487">
    <property type="entry name" value="Ser/Thr_Proteases_Immune/Dev"/>
</dbReference>
<dbReference type="InterPro" id="IPR009003">
    <property type="entry name" value="Peptidase_S1_PA"/>
</dbReference>
<dbReference type="InterPro" id="IPR001314">
    <property type="entry name" value="Peptidase_S1A"/>
</dbReference>
<keyword evidence="10" id="KW-1185">Reference proteome</keyword>
<evidence type="ECO:0000259" key="8">
    <source>
        <dbReference type="PROSITE" id="PS50240"/>
    </source>
</evidence>
<dbReference type="STRING" id="7217.B3MFU8"/>
<sequence>MISRLIPACLLVALLIQCALTQDTVSSMCNSDELCTTAKRCEESDDSGQKGIGPRIAHFCGTGMVCCDRAQLESWDEFLANLATPVTSATPGIRNKAGRVLEPKPNESCGVNMECVPRRLCRDNVIIDSGVSLINPRIGTSVCSRSLYRCCAVDQQVDENHSPYVAKQRDFKYKSCGWSNPQGLIPDNDKYNYTSDVAIFGQYPWMVGIFTGRQKFLCGGTLIHPQLVITSAHNLVNETVDTLVARMGDWDLNSINEPYLHEARRIKEIIMHPEFHEQKLYNDIALLLLDEPVAMAPHIQPLCLPPTESPELIDQLEESTCIATGWGSKDIDSEQLEHIMKRIELPFVEHDECQAMLRNTVVGTRFRLRPSFLCAGGVAGKDTCKGDGGSPLFCTIPGQQNRFQLVGMVSWGVQCAVEDIPAVYTNVPYLRRWIDEKIKGLGLTLQDP</sequence>
<dbReference type="Pfam" id="PF18322">
    <property type="entry name" value="CLIP_1"/>
    <property type="match status" value="1"/>
</dbReference>
<evidence type="ECO:0000256" key="6">
    <source>
        <dbReference type="ARBA" id="ARBA00076468"/>
    </source>
</evidence>
<reference evidence="9 10" key="1">
    <citation type="journal article" date="2007" name="Nature">
        <title>Evolution of genes and genomes on the Drosophila phylogeny.</title>
        <authorList>
            <consortium name="Drosophila 12 Genomes Consortium"/>
            <person name="Clark A.G."/>
            <person name="Eisen M.B."/>
            <person name="Smith D.R."/>
            <person name="Bergman C.M."/>
            <person name="Oliver B."/>
            <person name="Markow T.A."/>
            <person name="Kaufman T.C."/>
            <person name="Kellis M."/>
            <person name="Gelbart W."/>
            <person name="Iyer V.N."/>
            <person name="Pollard D.A."/>
            <person name="Sackton T.B."/>
            <person name="Larracuente A.M."/>
            <person name="Singh N.D."/>
            <person name="Abad J.P."/>
            <person name="Abt D.N."/>
            <person name="Adryan B."/>
            <person name="Aguade M."/>
            <person name="Akashi H."/>
            <person name="Anderson W.W."/>
            <person name="Aquadro C.F."/>
            <person name="Ardell D.H."/>
            <person name="Arguello R."/>
            <person name="Artieri C.G."/>
            <person name="Barbash D.A."/>
            <person name="Barker D."/>
            <person name="Barsanti P."/>
            <person name="Batterham P."/>
            <person name="Batzoglou S."/>
            <person name="Begun D."/>
            <person name="Bhutkar A."/>
            <person name="Blanco E."/>
            <person name="Bosak S.A."/>
            <person name="Bradley R.K."/>
            <person name="Brand A.D."/>
            <person name="Brent M.R."/>
            <person name="Brooks A.N."/>
            <person name="Brown R.H."/>
            <person name="Butlin R.K."/>
            <person name="Caggese C."/>
            <person name="Calvi B.R."/>
            <person name="Bernardo de Carvalho A."/>
            <person name="Caspi A."/>
            <person name="Castrezana S."/>
            <person name="Celniker S.E."/>
            <person name="Chang J.L."/>
            <person name="Chapple C."/>
            <person name="Chatterji S."/>
            <person name="Chinwalla A."/>
            <person name="Civetta A."/>
            <person name="Clifton S.W."/>
            <person name="Comeron J.M."/>
            <person name="Costello J.C."/>
            <person name="Coyne J.A."/>
            <person name="Daub J."/>
            <person name="David R.G."/>
            <person name="Delcher A.L."/>
            <person name="Delehaunty K."/>
            <person name="Do C.B."/>
            <person name="Ebling H."/>
            <person name="Edwards K."/>
            <person name="Eickbush T."/>
            <person name="Evans J.D."/>
            <person name="Filipski A."/>
            <person name="Findeiss S."/>
            <person name="Freyhult E."/>
            <person name="Fulton L."/>
            <person name="Fulton R."/>
            <person name="Garcia A.C."/>
            <person name="Gardiner A."/>
            <person name="Garfield D.A."/>
            <person name="Garvin B.E."/>
            <person name="Gibson G."/>
            <person name="Gilbert D."/>
            <person name="Gnerre S."/>
            <person name="Godfrey J."/>
            <person name="Good R."/>
            <person name="Gotea V."/>
            <person name="Gravely B."/>
            <person name="Greenberg A.J."/>
            <person name="Griffiths-Jones S."/>
            <person name="Gross S."/>
            <person name="Guigo R."/>
            <person name="Gustafson E.A."/>
            <person name="Haerty W."/>
            <person name="Hahn M.W."/>
            <person name="Halligan D.L."/>
            <person name="Halpern A.L."/>
            <person name="Halter G.M."/>
            <person name="Han M.V."/>
            <person name="Heger A."/>
            <person name="Hillier L."/>
            <person name="Hinrichs A.S."/>
            <person name="Holmes I."/>
            <person name="Hoskins R.A."/>
            <person name="Hubisz M.J."/>
            <person name="Hultmark D."/>
            <person name="Huntley M.A."/>
            <person name="Jaffe D.B."/>
            <person name="Jagadeeshan S."/>
            <person name="Jeck W.R."/>
            <person name="Johnson J."/>
            <person name="Jones C.D."/>
            <person name="Jordan W.C."/>
            <person name="Karpen G.H."/>
            <person name="Kataoka E."/>
            <person name="Keightley P.D."/>
            <person name="Kheradpour P."/>
            <person name="Kirkness E.F."/>
            <person name="Koerich L.B."/>
            <person name="Kristiansen K."/>
            <person name="Kudrna D."/>
            <person name="Kulathinal R.J."/>
            <person name="Kumar S."/>
            <person name="Kwok R."/>
            <person name="Lander E."/>
            <person name="Langley C.H."/>
            <person name="Lapoint R."/>
            <person name="Lazzaro B.P."/>
            <person name="Lee S.J."/>
            <person name="Levesque L."/>
            <person name="Li R."/>
            <person name="Lin C.F."/>
            <person name="Lin M.F."/>
            <person name="Lindblad-Toh K."/>
            <person name="Llopart A."/>
            <person name="Long M."/>
            <person name="Low L."/>
            <person name="Lozovsky E."/>
            <person name="Lu J."/>
            <person name="Luo M."/>
            <person name="Machado C.A."/>
            <person name="Makalowski W."/>
            <person name="Marzo M."/>
            <person name="Matsuda M."/>
            <person name="Matzkin L."/>
            <person name="McAllister B."/>
            <person name="McBride C.S."/>
            <person name="McKernan B."/>
            <person name="McKernan K."/>
            <person name="Mendez-Lago M."/>
            <person name="Minx P."/>
            <person name="Mollenhauer M.U."/>
            <person name="Montooth K."/>
            <person name="Mount S.M."/>
            <person name="Mu X."/>
            <person name="Myers E."/>
            <person name="Negre B."/>
            <person name="Newfeld S."/>
            <person name="Nielsen R."/>
            <person name="Noor M.A."/>
            <person name="O'Grady P."/>
            <person name="Pachter L."/>
            <person name="Papaceit M."/>
            <person name="Parisi M.J."/>
            <person name="Parisi M."/>
            <person name="Parts L."/>
            <person name="Pedersen J.S."/>
            <person name="Pesole G."/>
            <person name="Phillippy A.M."/>
            <person name="Ponting C.P."/>
            <person name="Pop M."/>
            <person name="Porcelli D."/>
            <person name="Powell J.R."/>
            <person name="Prohaska S."/>
            <person name="Pruitt K."/>
            <person name="Puig M."/>
            <person name="Quesneville H."/>
            <person name="Ram K.R."/>
            <person name="Rand D."/>
            <person name="Rasmussen M.D."/>
            <person name="Reed L.K."/>
            <person name="Reenan R."/>
            <person name="Reily A."/>
            <person name="Remington K.A."/>
            <person name="Rieger T.T."/>
            <person name="Ritchie M.G."/>
            <person name="Robin C."/>
            <person name="Rogers Y.H."/>
            <person name="Rohde C."/>
            <person name="Rozas J."/>
            <person name="Rubenfield M.J."/>
            <person name="Ruiz A."/>
            <person name="Russo S."/>
            <person name="Salzberg S.L."/>
            <person name="Sanchez-Gracia A."/>
            <person name="Saranga D.J."/>
            <person name="Sato H."/>
            <person name="Schaeffer S.W."/>
            <person name="Schatz M.C."/>
            <person name="Schlenke T."/>
            <person name="Schwartz R."/>
            <person name="Segarra C."/>
            <person name="Singh R.S."/>
            <person name="Sirot L."/>
            <person name="Sirota M."/>
            <person name="Sisneros N.B."/>
            <person name="Smith C.D."/>
            <person name="Smith T.F."/>
            <person name="Spieth J."/>
            <person name="Stage D.E."/>
            <person name="Stark A."/>
            <person name="Stephan W."/>
            <person name="Strausberg R.L."/>
            <person name="Strempel S."/>
            <person name="Sturgill D."/>
            <person name="Sutton G."/>
            <person name="Sutton G.G."/>
            <person name="Tao W."/>
            <person name="Teichmann S."/>
            <person name="Tobari Y.N."/>
            <person name="Tomimura Y."/>
            <person name="Tsolas J.M."/>
            <person name="Valente V.L."/>
            <person name="Venter E."/>
            <person name="Venter J.C."/>
            <person name="Vicario S."/>
            <person name="Vieira F.G."/>
            <person name="Vilella A.J."/>
            <person name="Villasante A."/>
            <person name="Walenz B."/>
            <person name="Wang J."/>
            <person name="Wasserman M."/>
            <person name="Watts T."/>
            <person name="Wilson D."/>
            <person name="Wilson R.K."/>
            <person name="Wing R.A."/>
            <person name="Wolfner M.F."/>
            <person name="Wong A."/>
            <person name="Wong G.K."/>
            <person name="Wu C.I."/>
            <person name="Wu G."/>
            <person name="Yamamoto D."/>
            <person name="Yang H.P."/>
            <person name="Yang S.P."/>
            <person name="Yorke J.A."/>
            <person name="Yoshida K."/>
            <person name="Zdobnov E."/>
            <person name="Zhang P."/>
            <person name="Zhang Y."/>
            <person name="Zimin A.V."/>
            <person name="Baldwin J."/>
            <person name="Abdouelleil A."/>
            <person name="Abdulkadir J."/>
            <person name="Abebe A."/>
            <person name="Abera B."/>
            <person name="Abreu J."/>
            <person name="Acer S.C."/>
            <person name="Aftuck L."/>
            <person name="Alexander A."/>
            <person name="An P."/>
            <person name="Anderson E."/>
            <person name="Anderson S."/>
            <person name="Arachi H."/>
            <person name="Azer M."/>
            <person name="Bachantsang P."/>
            <person name="Barry A."/>
            <person name="Bayul T."/>
            <person name="Berlin A."/>
            <person name="Bessette D."/>
            <person name="Bloom T."/>
            <person name="Blye J."/>
            <person name="Boguslavskiy L."/>
            <person name="Bonnet C."/>
            <person name="Boukhgalter B."/>
            <person name="Bourzgui I."/>
            <person name="Brown A."/>
            <person name="Cahill P."/>
            <person name="Channer S."/>
            <person name="Cheshatsang Y."/>
            <person name="Chuda L."/>
            <person name="Citroen M."/>
            <person name="Collymore A."/>
            <person name="Cooke P."/>
            <person name="Costello M."/>
            <person name="D'Aco K."/>
            <person name="Daza R."/>
            <person name="De Haan G."/>
            <person name="DeGray S."/>
            <person name="DeMaso C."/>
            <person name="Dhargay N."/>
            <person name="Dooley K."/>
            <person name="Dooley E."/>
            <person name="Doricent M."/>
            <person name="Dorje P."/>
            <person name="Dorjee K."/>
            <person name="Dupes A."/>
            <person name="Elong R."/>
            <person name="Falk J."/>
            <person name="Farina A."/>
            <person name="Faro S."/>
            <person name="Ferguson D."/>
            <person name="Fisher S."/>
            <person name="Foley C.D."/>
            <person name="Franke A."/>
            <person name="Friedrich D."/>
            <person name="Gadbois L."/>
            <person name="Gearin G."/>
            <person name="Gearin C.R."/>
            <person name="Giannoukos G."/>
            <person name="Goode T."/>
            <person name="Graham J."/>
            <person name="Grandbois E."/>
            <person name="Grewal S."/>
            <person name="Gyaltsen K."/>
            <person name="Hafez N."/>
            <person name="Hagos B."/>
            <person name="Hall J."/>
            <person name="Henson C."/>
            <person name="Hollinger A."/>
            <person name="Honan T."/>
            <person name="Huard M.D."/>
            <person name="Hughes L."/>
            <person name="Hurhula B."/>
            <person name="Husby M.E."/>
            <person name="Kamat A."/>
            <person name="Kanga B."/>
            <person name="Kashin S."/>
            <person name="Khazanovich D."/>
            <person name="Kisner P."/>
            <person name="Lance K."/>
            <person name="Lara M."/>
            <person name="Lee W."/>
            <person name="Lennon N."/>
            <person name="Letendre F."/>
            <person name="LeVine R."/>
            <person name="Lipovsky A."/>
            <person name="Liu X."/>
            <person name="Liu J."/>
            <person name="Liu S."/>
            <person name="Lokyitsang T."/>
            <person name="Lokyitsang Y."/>
            <person name="Lubonja R."/>
            <person name="Lui A."/>
            <person name="MacDonald P."/>
            <person name="Magnisalis V."/>
            <person name="Maru K."/>
            <person name="Matthews C."/>
            <person name="McCusker W."/>
            <person name="McDonough S."/>
            <person name="Mehta T."/>
            <person name="Meldrim J."/>
            <person name="Meneus L."/>
            <person name="Mihai O."/>
            <person name="Mihalev A."/>
            <person name="Mihova T."/>
            <person name="Mittelman R."/>
            <person name="Mlenga V."/>
            <person name="Montmayeur A."/>
            <person name="Mulrain L."/>
            <person name="Navidi A."/>
            <person name="Naylor J."/>
            <person name="Negash T."/>
            <person name="Nguyen T."/>
            <person name="Nguyen N."/>
            <person name="Nicol R."/>
            <person name="Norbu C."/>
            <person name="Norbu N."/>
            <person name="Novod N."/>
            <person name="O'Neill B."/>
            <person name="Osman S."/>
            <person name="Markiewicz E."/>
            <person name="Oyono O.L."/>
            <person name="Patti C."/>
            <person name="Phunkhang P."/>
            <person name="Pierre F."/>
            <person name="Priest M."/>
            <person name="Raghuraman S."/>
            <person name="Rege F."/>
            <person name="Reyes R."/>
            <person name="Rise C."/>
            <person name="Rogov P."/>
            <person name="Ross K."/>
            <person name="Ryan E."/>
            <person name="Settipalli S."/>
            <person name="Shea T."/>
            <person name="Sherpa N."/>
            <person name="Shi L."/>
            <person name="Shih D."/>
            <person name="Sparrow T."/>
            <person name="Spaulding J."/>
            <person name="Stalker J."/>
            <person name="Stange-Thomann N."/>
            <person name="Stavropoulos S."/>
            <person name="Stone C."/>
            <person name="Strader C."/>
            <person name="Tesfaye S."/>
            <person name="Thomson T."/>
            <person name="Thoulutsang Y."/>
            <person name="Thoulutsang D."/>
            <person name="Topham K."/>
            <person name="Topping I."/>
            <person name="Tsamla T."/>
            <person name="Vassiliev H."/>
            <person name="Vo A."/>
            <person name="Wangchuk T."/>
            <person name="Wangdi T."/>
            <person name="Weiand M."/>
            <person name="Wilkinson J."/>
            <person name="Wilson A."/>
            <person name="Yadav S."/>
            <person name="Young G."/>
            <person name="Yu Q."/>
            <person name="Zembek L."/>
            <person name="Zhong D."/>
            <person name="Zimmer A."/>
            <person name="Zwirko Z."/>
            <person name="Jaffe D.B."/>
            <person name="Alvarez P."/>
            <person name="Brockman W."/>
            <person name="Butler J."/>
            <person name="Chin C."/>
            <person name="Gnerre S."/>
            <person name="Grabherr M."/>
            <person name="Kleber M."/>
            <person name="Mauceli E."/>
            <person name="MacCallum I."/>
        </authorList>
    </citation>
    <scope>NUCLEOTIDE SEQUENCE [LARGE SCALE GENOMIC DNA]</scope>
    <source>
        <strain evidence="10">Tucson 14024-0371.13</strain>
    </source>
</reference>